<accession>J4JUP0</accession>
<organism evidence="2 3">
    <name type="scientific">Mycobacterium colombiense CECT 3035</name>
    <dbReference type="NCBI Taxonomy" id="1041522"/>
    <lineage>
        <taxon>Bacteria</taxon>
        <taxon>Bacillati</taxon>
        <taxon>Actinomycetota</taxon>
        <taxon>Actinomycetes</taxon>
        <taxon>Mycobacteriales</taxon>
        <taxon>Mycobacteriaceae</taxon>
        <taxon>Mycobacterium</taxon>
        <taxon>Mycobacterium avium complex (MAC)</taxon>
    </lineage>
</organism>
<proteinExistence type="predicted"/>
<evidence type="ECO:0000313" key="2">
    <source>
        <dbReference type="EMBL" id="EJO87622.1"/>
    </source>
</evidence>
<dbReference type="Proteomes" id="UP000006455">
    <property type="component" value="Unassembled WGS sequence"/>
</dbReference>
<evidence type="ECO:0000313" key="3">
    <source>
        <dbReference type="Proteomes" id="UP000006455"/>
    </source>
</evidence>
<name>J4JUP0_9MYCO</name>
<evidence type="ECO:0008006" key="4">
    <source>
        <dbReference type="Google" id="ProtNLM"/>
    </source>
</evidence>
<dbReference type="AlphaFoldDB" id="J4JUP0"/>
<dbReference type="EMBL" id="AFVW02000006">
    <property type="protein sequence ID" value="EJO87622.1"/>
    <property type="molecule type" value="Genomic_DNA"/>
</dbReference>
<feature type="compositionally biased region" description="Basic residues" evidence="1">
    <location>
        <begin position="1"/>
        <end position="10"/>
    </location>
</feature>
<reference evidence="2 3" key="1">
    <citation type="journal article" date="2011" name="J. Bacteriol.">
        <title>Genome sequence of the Mycobacterium colombiense type strain, CECT 3035.</title>
        <authorList>
            <person name="Gonzalez-Perez M."/>
            <person name="Murcia M.I."/>
            <person name="Landsman D."/>
            <person name="Jordan I.K."/>
            <person name="Marino-Ramirez L."/>
        </authorList>
    </citation>
    <scope>NUCLEOTIDE SEQUENCE [LARGE SCALE GENOMIC DNA]</scope>
    <source>
        <strain evidence="2 3">CECT 3035</strain>
    </source>
</reference>
<comment type="caution">
    <text evidence="2">The sequence shown here is derived from an EMBL/GenBank/DDBJ whole genome shotgun (WGS) entry which is preliminary data.</text>
</comment>
<evidence type="ECO:0000256" key="1">
    <source>
        <dbReference type="SAM" id="MobiDB-lite"/>
    </source>
</evidence>
<protein>
    <recommendedName>
        <fullName evidence="4">DUF3140 domain-containing protein</fullName>
    </recommendedName>
</protein>
<sequence>MVGYAKRHLAQRPDGTIDDSPWRYSLMNWGHDPAKSR</sequence>
<gene>
    <name evidence="2" type="ORF">MCOL_V222041</name>
</gene>
<feature type="region of interest" description="Disordered" evidence="1">
    <location>
        <begin position="1"/>
        <end position="20"/>
    </location>
</feature>